<dbReference type="EMBL" id="FUEG01000028">
    <property type="protein sequence ID" value="SJL15316.1"/>
    <property type="molecule type" value="Genomic_DNA"/>
</dbReference>
<name>A0A284S2U7_ARMOS</name>
<protein>
    <submittedName>
        <fullName evidence="2">Uncharacterized protein</fullName>
    </submittedName>
</protein>
<evidence type="ECO:0000256" key="1">
    <source>
        <dbReference type="SAM" id="MobiDB-lite"/>
    </source>
</evidence>
<feature type="compositionally biased region" description="Polar residues" evidence="1">
    <location>
        <begin position="65"/>
        <end position="74"/>
    </location>
</feature>
<proteinExistence type="predicted"/>
<sequence>MGTMDTTQMKGLPDLKKEDTARKSVDAHRQPGASKIVDGAAYTWFRHASIQNKKGNKKTSEKVTTESPPTETNAEINKNDEEIKSSWIYELHERGNINTADLQAWIHEGNHVQWFRAEAEMLRWQEHHEIKQAEFLRVLRSFTAQKNTWLKAAEMIHSDTSSKPSYLTYAREQAAMLDDMIGRTRQYFMKAGYAHVLNRPDGELLTDHLMEVRNGTRAMYVPMTVRSDEKVKDTDEQESSHMG</sequence>
<dbReference type="Proteomes" id="UP000219338">
    <property type="component" value="Unassembled WGS sequence"/>
</dbReference>
<feature type="compositionally biased region" description="Basic and acidic residues" evidence="1">
    <location>
        <begin position="13"/>
        <end position="29"/>
    </location>
</feature>
<keyword evidence="3" id="KW-1185">Reference proteome</keyword>
<dbReference type="OrthoDB" id="3053737at2759"/>
<feature type="region of interest" description="Disordered" evidence="1">
    <location>
        <begin position="53"/>
        <end position="74"/>
    </location>
</feature>
<organism evidence="2 3">
    <name type="scientific">Armillaria ostoyae</name>
    <name type="common">Armillaria root rot fungus</name>
    <dbReference type="NCBI Taxonomy" id="47428"/>
    <lineage>
        <taxon>Eukaryota</taxon>
        <taxon>Fungi</taxon>
        <taxon>Dikarya</taxon>
        <taxon>Basidiomycota</taxon>
        <taxon>Agaricomycotina</taxon>
        <taxon>Agaricomycetes</taxon>
        <taxon>Agaricomycetidae</taxon>
        <taxon>Agaricales</taxon>
        <taxon>Marasmiineae</taxon>
        <taxon>Physalacriaceae</taxon>
        <taxon>Armillaria</taxon>
    </lineage>
</organism>
<evidence type="ECO:0000313" key="2">
    <source>
        <dbReference type="EMBL" id="SJL15316.1"/>
    </source>
</evidence>
<feature type="region of interest" description="Disordered" evidence="1">
    <location>
        <begin position="1"/>
        <end position="33"/>
    </location>
</feature>
<accession>A0A284S2U7</accession>
<gene>
    <name evidence="2" type="ORF">ARMOST_18809</name>
</gene>
<dbReference type="AlphaFoldDB" id="A0A284S2U7"/>
<evidence type="ECO:0000313" key="3">
    <source>
        <dbReference type="Proteomes" id="UP000219338"/>
    </source>
</evidence>
<reference evidence="3" key="1">
    <citation type="journal article" date="2017" name="Nat. Ecol. Evol.">
        <title>Genome expansion and lineage-specific genetic innovations in the forest pathogenic fungi Armillaria.</title>
        <authorList>
            <person name="Sipos G."/>
            <person name="Prasanna A.N."/>
            <person name="Walter M.C."/>
            <person name="O'Connor E."/>
            <person name="Balint B."/>
            <person name="Krizsan K."/>
            <person name="Kiss B."/>
            <person name="Hess J."/>
            <person name="Varga T."/>
            <person name="Slot J."/>
            <person name="Riley R."/>
            <person name="Boka B."/>
            <person name="Rigling D."/>
            <person name="Barry K."/>
            <person name="Lee J."/>
            <person name="Mihaltcheva S."/>
            <person name="LaButti K."/>
            <person name="Lipzen A."/>
            <person name="Waldron R."/>
            <person name="Moloney N.M."/>
            <person name="Sperisen C."/>
            <person name="Kredics L."/>
            <person name="Vagvoelgyi C."/>
            <person name="Patrignani A."/>
            <person name="Fitzpatrick D."/>
            <person name="Nagy I."/>
            <person name="Doyle S."/>
            <person name="Anderson J.B."/>
            <person name="Grigoriev I.V."/>
            <person name="Gueldener U."/>
            <person name="Muensterkoetter M."/>
            <person name="Nagy L.G."/>
        </authorList>
    </citation>
    <scope>NUCLEOTIDE SEQUENCE [LARGE SCALE GENOMIC DNA]</scope>
    <source>
        <strain evidence="3">C18/9</strain>
    </source>
</reference>